<proteinExistence type="predicted"/>
<keyword evidence="3" id="KW-1185">Reference proteome</keyword>
<sequence length="217" mass="23939">MAPSLTTYFQADAHTSGAKQAGVEVQLQNIPLPPVFSNKYEEREYLEGRLTLAFRVFGKFGFNEGVAGHITLRDPIMTDHFWVNPLGTSFSLMRKSDLILVNKDGEVVDGGSNRLLNKAAYMIHHAIHVARPDVNCAAHSHSLYGQTFCTLGHPIDMLTQDSCVFYKDLAVYRQFKSAVLAKEEEENIAAALGGKNACLLQNHGLLTVVQTVESAIF</sequence>
<dbReference type="SUPFAM" id="SSF53639">
    <property type="entry name" value="AraD/HMP-PK domain-like"/>
    <property type="match status" value="1"/>
</dbReference>
<accession>R8BQQ6</accession>
<organism evidence="2 3">
    <name type="scientific">Phaeoacremonium minimum (strain UCR-PA7)</name>
    <name type="common">Esca disease fungus</name>
    <name type="synonym">Togninia minima</name>
    <dbReference type="NCBI Taxonomy" id="1286976"/>
    <lineage>
        <taxon>Eukaryota</taxon>
        <taxon>Fungi</taxon>
        <taxon>Dikarya</taxon>
        <taxon>Ascomycota</taxon>
        <taxon>Pezizomycotina</taxon>
        <taxon>Sordariomycetes</taxon>
        <taxon>Sordariomycetidae</taxon>
        <taxon>Togniniales</taxon>
        <taxon>Togniniaceae</taxon>
        <taxon>Phaeoacremonium</taxon>
    </lineage>
</organism>
<dbReference type="KEGG" id="tmn:UCRPA7_2791"/>
<dbReference type="PANTHER" id="PTHR10672:SF41">
    <property type="entry name" value="CLASS II ALDOLASE_ADDUCIN DOMAIN PROTEIN (AFU_ORTHOLOGUE AFUA_3G01330)"/>
    <property type="match status" value="1"/>
</dbReference>
<evidence type="ECO:0000259" key="1">
    <source>
        <dbReference type="SMART" id="SM01007"/>
    </source>
</evidence>
<dbReference type="SMART" id="SM01007">
    <property type="entry name" value="Aldolase_II"/>
    <property type="match status" value="1"/>
</dbReference>
<dbReference type="GO" id="GO:0051015">
    <property type="term" value="F:actin filament binding"/>
    <property type="evidence" value="ECO:0007669"/>
    <property type="project" value="TreeGrafter"/>
</dbReference>
<dbReference type="AlphaFoldDB" id="R8BQQ6"/>
<evidence type="ECO:0000313" key="3">
    <source>
        <dbReference type="Proteomes" id="UP000014074"/>
    </source>
</evidence>
<dbReference type="PANTHER" id="PTHR10672">
    <property type="entry name" value="ADDUCIN"/>
    <property type="match status" value="1"/>
</dbReference>
<dbReference type="Pfam" id="PF00596">
    <property type="entry name" value="Aldolase_II"/>
    <property type="match status" value="1"/>
</dbReference>
<name>R8BQQ6_PHAM7</name>
<reference evidence="3" key="1">
    <citation type="journal article" date="2013" name="Genome Announc.">
        <title>Draft genome sequence of the ascomycete Phaeoacremonium aleophilum strain UCR-PA7, a causal agent of the esca disease complex in grapevines.</title>
        <authorList>
            <person name="Blanco-Ulate B."/>
            <person name="Rolshausen P."/>
            <person name="Cantu D."/>
        </authorList>
    </citation>
    <scope>NUCLEOTIDE SEQUENCE [LARGE SCALE GENOMIC DNA]</scope>
    <source>
        <strain evidence="3">UCR-PA7</strain>
    </source>
</reference>
<dbReference type="Proteomes" id="UP000014074">
    <property type="component" value="Unassembled WGS sequence"/>
</dbReference>
<dbReference type="EMBL" id="KB932978">
    <property type="protein sequence ID" value="EOO01713.1"/>
    <property type="molecule type" value="Genomic_DNA"/>
</dbReference>
<dbReference type="eggNOG" id="KOG3699">
    <property type="taxonomic scope" value="Eukaryota"/>
</dbReference>
<dbReference type="NCBIfam" id="NF004855">
    <property type="entry name" value="PRK06208.1"/>
    <property type="match status" value="1"/>
</dbReference>
<dbReference type="OrthoDB" id="3238794at2759"/>
<dbReference type="GeneID" id="19323075"/>
<evidence type="ECO:0000313" key="2">
    <source>
        <dbReference type="EMBL" id="EOO01713.1"/>
    </source>
</evidence>
<gene>
    <name evidence="2" type="ORF">UCRPA7_2791</name>
</gene>
<dbReference type="InterPro" id="IPR036409">
    <property type="entry name" value="Aldolase_II/adducin_N_sf"/>
</dbReference>
<dbReference type="RefSeq" id="XP_007913550.1">
    <property type="nucleotide sequence ID" value="XM_007915359.1"/>
</dbReference>
<dbReference type="FunFam" id="3.40.225.10:FF:000009">
    <property type="entry name" value="Class II aldolase/adducin N-terminal"/>
    <property type="match status" value="1"/>
</dbReference>
<protein>
    <submittedName>
        <fullName evidence="2">Putative class ii aldolase adducin domain protein</fullName>
    </submittedName>
</protein>
<dbReference type="InterPro" id="IPR051017">
    <property type="entry name" value="Aldolase-II_Adducin_sf"/>
</dbReference>
<dbReference type="GO" id="GO:0005856">
    <property type="term" value="C:cytoskeleton"/>
    <property type="evidence" value="ECO:0007669"/>
    <property type="project" value="TreeGrafter"/>
</dbReference>
<dbReference type="Gene3D" id="3.40.225.10">
    <property type="entry name" value="Class II aldolase/adducin N-terminal domain"/>
    <property type="match status" value="1"/>
</dbReference>
<dbReference type="HOGENOM" id="CLU_006033_1_2_1"/>
<dbReference type="InterPro" id="IPR001303">
    <property type="entry name" value="Aldolase_II/adducin_N"/>
</dbReference>
<feature type="domain" description="Class II aldolase/adducin N-terminal" evidence="1">
    <location>
        <begin position="48"/>
        <end position="216"/>
    </location>
</feature>